<protein>
    <submittedName>
        <fullName evidence="1">Uncharacterized protein</fullName>
    </submittedName>
</protein>
<accession>A0A401T5J1</accession>
<comment type="caution">
    <text evidence="1">The sequence shown here is derived from an EMBL/GenBank/DDBJ whole genome shotgun (WGS) entry which is preliminary data.</text>
</comment>
<dbReference type="EMBL" id="BEZZ01001081">
    <property type="protein sequence ID" value="GCC37931.1"/>
    <property type="molecule type" value="Genomic_DNA"/>
</dbReference>
<dbReference type="AlphaFoldDB" id="A0A401T5J1"/>
<sequence>MGRTKCLDPAEEEPGGWAKQAESVIATPSVSTSAACELTLARPLPACVAPGTGSTALLLVPFIRKLTRRCLYGVSSVLGLSLRLSSDCEFPINHCPFGSDDGPGQ</sequence>
<organism evidence="1 2">
    <name type="scientific">Chiloscyllium punctatum</name>
    <name type="common">Brownbanded bambooshark</name>
    <name type="synonym">Hemiscyllium punctatum</name>
    <dbReference type="NCBI Taxonomy" id="137246"/>
    <lineage>
        <taxon>Eukaryota</taxon>
        <taxon>Metazoa</taxon>
        <taxon>Chordata</taxon>
        <taxon>Craniata</taxon>
        <taxon>Vertebrata</taxon>
        <taxon>Chondrichthyes</taxon>
        <taxon>Elasmobranchii</taxon>
        <taxon>Galeomorphii</taxon>
        <taxon>Galeoidea</taxon>
        <taxon>Orectolobiformes</taxon>
        <taxon>Hemiscylliidae</taxon>
        <taxon>Chiloscyllium</taxon>
    </lineage>
</organism>
<name>A0A401T5J1_CHIPU</name>
<dbReference type="Proteomes" id="UP000287033">
    <property type="component" value="Unassembled WGS sequence"/>
</dbReference>
<gene>
    <name evidence="1" type="ORF">chiPu_0016441</name>
</gene>
<reference evidence="1 2" key="1">
    <citation type="journal article" date="2018" name="Nat. Ecol. Evol.">
        <title>Shark genomes provide insights into elasmobranch evolution and the origin of vertebrates.</title>
        <authorList>
            <person name="Hara Y"/>
            <person name="Yamaguchi K"/>
            <person name="Onimaru K"/>
            <person name="Kadota M"/>
            <person name="Koyanagi M"/>
            <person name="Keeley SD"/>
            <person name="Tatsumi K"/>
            <person name="Tanaka K"/>
            <person name="Motone F"/>
            <person name="Kageyama Y"/>
            <person name="Nozu R"/>
            <person name="Adachi N"/>
            <person name="Nishimura O"/>
            <person name="Nakagawa R"/>
            <person name="Tanegashima C"/>
            <person name="Kiyatake I"/>
            <person name="Matsumoto R"/>
            <person name="Murakumo K"/>
            <person name="Nishida K"/>
            <person name="Terakita A"/>
            <person name="Kuratani S"/>
            <person name="Sato K"/>
            <person name="Hyodo S Kuraku.S."/>
        </authorList>
    </citation>
    <scope>NUCLEOTIDE SEQUENCE [LARGE SCALE GENOMIC DNA]</scope>
</reference>
<proteinExistence type="predicted"/>
<evidence type="ECO:0000313" key="1">
    <source>
        <dbReference type="EMBL" id="GCC37931.1"/>
    </source>
</evidence>
<keyword evidence="2" id="KW-1185">Reference proteome</keyword>
<evidence type="ECO:0000313" key="2">
    <source>
        <dbReference type="Proteomes" id="UP000287033"/>
    </source>
</evidence>